<keyword evidence="1" id="KW-0812">Transmembrane</keyword>
<protein>
    <submittedName>
        <fullName evidence="2">Uncharacterized protein</fullName>
    </submittedName>
</protein>
<sequence>MALRLNTASGGGRRQARAGILVGIATAALAAGGLGAALLIGGGGDAPAAPVAPGPVPPTTLGLNLAGLSTWGGERTFMNLAIGGGWASEIKGQRGWKKIDATRLNAAGMPISLQDGEVMHRSLAIPEGVYGANAVRIRCTWQGKGSLAPGGGARNASQSGNAFDFDWPGSNGGKPKGAWISLSRIDAADPVRGIDCREKSASPTALFAPAFLQSLSGFSLVRFLDWQKVNGNAEVSWATRATTGSLEQNGPAGPAVEYMVALANEAKVDPWFHMHWNADEDYVRRFAEYVRDNLAPGRKAYVEMSNEVWNLAFPVTKQAQAEGLKEGLDSDQYRVIVLRYAEKATWMNRIWTDVFKADPGRLVRVVATQNAGPQGTEAVLGFRDTAKFVDAVATAPYFGNSTFRGERATILDPANIFAYLDKDVDAAIGKALANKAVATRYGKRYIAYEAGQHLVYPPHAAEVAQLNRDPRMYDVYRKYLAAWKSRVGDTMTLYAATGPYGPFGAWGLREYGGQPMDQTPKRRAAEDFLAGK</sequence>
<dbReference type="Proteomes" id="UP000179467">
    <property type="component" value="Unassembled WGS sequence"/>
</dbReference>
<feature type="transmembrane region" description="Helical" evidence="1">
    <location>
        <begin position="20"/>
        <end position="40"/>
    </location>
</feature>
<keyword evidence="1" id="KW-0472">Membrane</keyword>
<proteinExistence type="predicted"/>
<evidence type="ECO:0000256" key="1">
    <source>
        <dbReference type="SAM" id="Phobius"/>
    </source>
</evidence>
<organism evidence="2 3">
    <name type="scientific">Edaphosphingomonas haloaromaticamans</name>
    <dbReference type="NCBI Taxonomy" id="653954"/>
    <lineage>
        <taxon>Bacteria</taxon>
        <taxon>Pseudomonadati</taxon>
        <taxon>Pseudomonadota</taxon>
        <taxon>Alphaproteobacteria</taxon>
        <taxon>Sphingomonadales</taxon>
        <taxon>Rhizorhabdaceae</taxon>
        <taxon>Edaphosphingomonas</taxon>
    </lineage>
</organism>
<keyword evidence="1" id="KW-1133">Transmembrane helix</keyword>
<keyword evidence="3" id="KW-1185">Reference proteome</keyword>
<reference evidence="2 3" key="1">
    <citation type="submission" date="2016-09" db="EMBL/GenBank/DDBJ databases">
        <title>Metabolic pathway, cell adaptation mechanisms and a novel monoxygenase revealed through proteogenomic-transcription analysis of a Sphingomonas haloaromaticamans strain degrading the fungicide ortho-phenylphenol.</title>
        <authorList>
            <person name="Perruchon C."/>
            <person name="Papadopoulou E.S."/>
            <person name="Rousidou C."/>
            <person name="Vasileiadis S."/>
            <person name="Tanou G."/>
            <person name="Amoutzias G."/>
            <person name="Molassiotis A."/>
            <person name="Karpouzas D.G."/>
        </authorList>
    </citation>
    <scope>NUCLEOTIDE SEQUENCE [LARGE SCALE GENOMIC DNA]</scope>
    <source>
        <strain evidence="2 3">P3</strain>
    </source>
</reference>
<dbReference type="EMBL" id="MIPT01000001">
    <property type="protein sequence ID" value="OHT19730.1"/>
    <property type="molecule type" value="Genomic_DNA"/>
</dbReference>
<dbReference type="RefSeq" id="WP_015460162.1">
    <property type="nucleotide sequence ID" value="NZ_MIPT01000001.1"/>
</dbReference>
<evidence type="ECO:0000313" key="3">
    <source>
        <dbReference type="Proteomes" id="UP000179467"/>
    </source>
</evidence>
<dbReference type="AlphaFoldDB" id="A0A1S1HGS4"/>
<evidence type="ECO:0000313" key="2">
    <source>
        <dbReference type="EMBL" id="OHT19730.1"/>
    </source>
</evidence>
<gene>
    <name evidence="2" type="ORF">BHE75_01718</name>
</gene>
<accession>A0A1S1HGS4</accession>
<comment type="caution">
    <text evidence="2">The sequence shown here is derived from an EMBL/GenBank/DDBJ whole genome shotgun (WGS) entry which is preliminary data.</text>
</comment>
<name>A0A1S1HGS4_9SPHN</name>